<keyword evidence="2" id="KW-1185">Reference proteome</keyword>
<organism evidence="1 2">
    <name type="scientific">Dissulfuribacter thermophilus</name>
    <dbReference type="NCBI Taxonomy" id="1156395"/>
    <lineage>
        <taxon>Bacteria</taxon>
        <taxon>Pseudomonadati</taxon>
        <taxon>Thermodesulfobacteriota</taxon>
        <taxon>Dissulfuribacteria</taxon>
        <taxon>Dissulfuribacterales</taxon>
        <taxon>Dissulfuribacteraceae</taxon>
        <taxon>Dissulfuribacter</taxon>
    </lineage>
</organism>
<dbReference type="AlphaFoldDB" id="A0A1B9F3W5"/>
<accession>A0A1B9F3W5</accession>
<proteinExistence type="predicted"/>
<comment type="caution">
    <text evidence="1">The sequence shown here is derived from an EMBL/GenBank/DDBJ whole genome shotgun (WGS) entry which is preliminary data.</text>
</comment>
<evidence type="ECO:0000313" key="2">
    <source>
        <dbReference type="Proteomes" id="UP000093080"/>
    </source>
</evidence>
<name>A0A1B9F3W5_9BACT</name>
<dbReference type="EMBL" id="MAGO01000010">
    <property type="protein sequence ID" value="OCC14627.1"/>
    <property type="molecule type" value="Genomic_DNA"/>
</dbReference>
<reference evidence="1 2" key="1">
    <citation type="submission" date="2016-06" db="EMBL/GenBank/DDBJ databases">
        <title>Respiratory ammonification of nitrate coupled to the oxidation of elemental sulfur in deep-sea autotrophic thermophilic bacteria.</title>
        <authorList>
            <person name="Slobodkina G.B."/>
            <person name="Mardanov A.V."/>
            <person name="Ravin N.V."/>
            <person name="Frolova A.A."/>
            <person name="Viryasiv M.B."/>
            <person name="Chernyh N.A."/>
            <person name="Bonch-Osmolovskaya E.A."/>
            <person name="Slobodkin A.I."/>
        </authorList>
    </citation>
    <scope>NUCLEOTIDE SEQUENCE [LARGE SCALE GENOMIC DNA]</scope>
    <source>
        <strain evidence="1 2">S69</strain>
    </source>
</reference>
<sequence>MNCAMINKKRFFPIILPPFLESGEIKMHIKRRGRPELAS</sequence>
<evidence type="ECO:0000313" key="1">
    <source>
        <dbReference type="EMBL" id="OCC14627.1"/>
    </source>
</evidence>
<protein>
    <submittedName>
        <fullName evidence="1">Uncharacterized protein</fullName>
    </submittedName>
</protein>
<dbReference type="Proteomes" id="UP000093080">
    <property type="component" value="Unassembled WGS sequence"/>
</dbReference>
<dbReference type="STRING" id="1156395.DBT_1942"/>
<gene>
    <name evidence="1" type="ORF">DBT_1942</name>
</gene>